<dbReference type="PROSITE" id="PS51257">
    <property type="entry name" value="PROKAR_LIPOPROTEIN"/>
    <property type="match status" value="1"/>
</dbReference>
<evidence type="ECO:0000256" key="3">
    <source>
        <dbReference type="ARBA" id="ARBA00023136"/>
    </source>
</evidence>
<reference evidence="7 8" key="1">
    <citation type="submission" date="2023-06" db="EMBL/GenBank/DDBJ databases">
        <title>Influencing factors and mechanism of Cr(VI) reduction by facultative anaerobic Exiguobacterium sp. PY14.</title>
        <authorList>
            <person name="Zou L."/>
        </authorList>
    </citation>
    <scope>NUCLEOTIDE SEQUENCE [LARGE SCALE GENOMIC DNA]</scope>
    <source>
        <strain evidence="7 8">PY14</strain>
    </source>
</reference>
<proteinExistence type="predicted"/>
<accession>A0ABT7MME6</accession>
<dbReference type="PANTHER" id="PTHR43649:SF33">
    <property type="entry name" value="POLYGALACTURONAN_RHAMNOGALACTURONAN-BINDING PROTEIN YTCQ"/>
    <property type="match status" value="1"/>
</dbReference>
<keyword evidence="2 6" id="KW-0732">Signal</keyword>
<gene>
    <name evidence="7" type="ORF">QR695_05015</name>
</gene>
<organism evidence="7 8">
    <name type="scientific">Exiguobacterium mexicanum</name>
    <dbReference type="NCBI Taxonomy" id="340146"/>
    <lineage>
        <taxon>Bacteria</taxon>
        <taxon>Bacillati</taxon>
        <taxon>Bacillota</taxon>
        <taxon>Bacilli</taxon>
        <taxon>Bacillales</taxon>
        <taxon>Bacillales Family XII. Incertae Sedis</taxon>
        <taxon>Exiguobacterium</taxon>
    </lineage>
</organism>
<dbReference type="InterPro" id="IPR050490">
    <property type="entry name" value="Bact_solute-bd_prot1"/>
</dbReference>
<dbReference type="SUPFAM" id="SSF53850">
    <property type="entry name" value="Periplasmic binding protein-like II"/>
    <property type="match status" value="1"/>
</dbReference>
<keyword evidence="3" id="KW-0472">Membrane</keyword>
<evidence type="ECO:0000256" key="1">
    <source>
        <dbReference type="ARBA" id="ARBA00022475"/>
    </source>
</evidence>
<evidence type="ECO:0000256" key="4">
    <source>
        <dbReference type="ARBA" id="ARBA00023139"/>
    </source>
</evidence>
<dbReference type="EMBL" id="JASWER010000003">
    <property type="protein sequence ID" value="MDL5376361.1"/>
    <property type="molecule type" value="Genomic_DNA"/>
</dbReference>
<keyword evidence="8" id="KW-1185">Reference proteome</keyword>
<feature type="chain" id="PRO_5045214634" evidence="6">
    <location>
        <begin position="21"/>
        <end position="433"/>
    </location>
</feature>
<evidence type="ECO:0000256" key="2">
    <source>
        <dbReference type="ARBA" id="ARBA00022729"/>
    </source>
</evidence>
<feature type="signal peptide" evidence="6">
    <location>
        <begin position="1"/>
        <end position="20"/>
    </location>
</feature>
<evidence type="ECO:0000256" key="5">
    <source>
        <dbReference type="ARBA" id="ARBA00023288"/>
    </source>
</evidence>
<keyword evidence="1" id="KW-1003">Cell membrane</keyword>
<dbReference type="PANTHER" id="PTHR43649">
    <property type="entry name" value="ARABINOSE-BINDING PROTEIN-RELATED"/>
    <property type="match status" value="1"/>
</dbReference>
<name>A0ABT7MME6_9BACL</name>
<dbReference type="Gene3D" id="3.40.190.10">
    <property type="entry name" value="Periplasmic binding protein-like II"/>
    <property type="match status" value="2"/>
</dbReference>
<dbReference type="InterPro" id="IPR006059">
    <property type="entry name" value="SBP"/>
</dbReference>
<comment type="caution">
    <text evidence="7">The sequence shown here is derived from an EMBL/GenBank/DDBJ whole genome shotgun (WGS) entry which is preliminary data.</text>
</comment>
<evidence type="ECO:0000256" key="6">
    <source>
        <dbReference type="SAM" id="SignalP"/>
    </source>
</evidence>
<dbReference type="Proteomes" id="UP001230807">
    <property type="component" value="Unassembled WGS sequence"/>
</dbReference>
<keyword evidence="4" id="KW-0564">Palmitate</keyword>
<keyword evidence="5" id="KW-0449">Lipoprotein</keyword>
<dbReference type="RefSeq" id="WP_286038249.1">
    <property type="nucleotide sequence ID" value="NZ_CP183077.1"/>
</dbReference>
<protein>
    <submittedName>
        <fullName evidence="7">Extracellular solute-binding protein</fullName>
    </submittedName>
</protein>
<evidence type="ECO:0000313" key="7">
    <source>
        <dbReference type="EMBL" id="MDL5376361.1"/>
    </source>
</evidence>
<sequence length="433" mass="47606">MKKTTIALASSVLVLSSLLAACGGKEEAAATTEDGKPVINWWGWAPQPEVGEAMAKAFNESQDDYVVKFKRLEDYEQQLQVAMLGGDGPDVIGLKEPMIPQYKDRLVPAKDYMDKAAGAGWKEKLIELGVEQTTVDGEQMAVPVGFTGQAYLMYNKTMLDKYGVTPPKTYDETIAAIDKINASGDKVIPMQLGAKDAWVGTDVFNVLSHQVAPGYIQKVLEGEAKWTDKEMVETAELWQQLFEDNVFQEGALGLATYMDGMNNFFDKKAAMWVIGSWEAHSMTTVEKRDKWNNFEDEIGFVPLPNLAGGTEQPVIASIDMALGVNKESKQQDGAAAFIAYMTQGEGQALYMEKFEMAPAVKDIEVAYEDKFTSDVERESYKILNETVKNAVAGRGIRDPKVYDTLGKELQNIAGGQDAKEALARIQAIADQGK</sequence>
<evidence type="ECO:0000313" key="8">
    <source>
        <dbReference type="Proteomes" id="UP001230807"/>
    </source>
</evidence>
<dbReference type="Pfam" id="PF01547">
    <property type="entry name" value="SBP_bac_1"/>
    <property type="match status" value="1"/>
</dbReference>